<protein>
    <submittedName>
        <fullName evidence="9">General substrate transporter</fullName>
    </submittedName>
</protein>
<evidence type="ECO:0000313" key="9">
    <source>
        <dbReference type="EMBL" id="MED6147803.1"/>
    </source>
</evidence>
<feature type="transmembrane region" description="Helical" evidence="8">
    <location>
        <begin position="78"/>
        <end position="99"/>
    </location>
</feature>
<dbReference type="Proteomes" id="UP001341840">
    <property type="component" value="Unassembled WGS sequence"/>
</dbReference>
<accession>A0ABU6TIL0</accession>
<reference evidence="9 10" key="1">
    <citation type="journal article" date="2023" name="Plants (Basel)">
        <title>Bridging the Gap: Combining Genomics and Transcriptomics Approaches to Understand Stylosanthes scabra, an Orphan Legume from the Brazilian Caatinga.</title>
        <authorList>
            <person name="Ferreira-Neto J.R.C."/>
            <person name="da Silva M.D."/>
            <person name="Binneck E."/>
            <person name="de Melo N.F."/>
            <person name="da Silva R.H."/>
            <person name="de Melo A.L.T.M."/>
            <person name="Pandolfi V."/>
            <person name="Bustamante F.O."/>
            <person name="Brasileiro-Vidal A.C."/>
            <person name="Benko-Iseppon A.M."/>
        </authorList>
    </citation>
    <scope>NUCLEOTIDE SEQUENCE [LARGE SCALE GENOMIC DNA]</scope>
    <source>
        <tissue evidence="9">Leaves</tissue>
    </source>
</reference>
<keyword evidence="5" id="KW-0769">Symport</keyword>
<comment type="caution">
    <text evidence="9">The sequence shown here is derived from an EMBL/GenBank/DDBJ whole genome shotgun (WGS) entry which is preliminary data.</text>
</comment>
<evidence type="ECO:0000256" key="1">
    <source>
        <dbReference type="ARBA" id="ARBA00004141"/>
    </source>
</evidence>
<keyword evidence="10" id="KW-1185">Reference proteome</keyword>
<dbReference type="PANTHER" id="PTHR19432">
    <property type="entry name" value="SUGAR TRANSPORTER"/>
    <property type="match status" value="1"/>
</dbReference>
<keyword evidence="6 8" id="KW-1133">Transmembrane helix</keyword>
<evidence type="ECO:0000256" key="7">
    <source>
        <dbReference type="ARBA" id="ARBA00023136"/>
    </source>
</evidence>
<keyword evidence="2" id="KW-0813">Transport</keyword>
<sequence>MTLNSVISGGVSLGISALVRGLGGEKRLWGLVNILLAVCLAMTVHISMMAKHLLQYTMGLGGALEPLPPPGGVKATALTFKAVLGIPLAITYCIPFGLTSIFSNNAGACQGLCLAILNLSVLIPQMLMSAISGPLDNMFGGSNLSSFVVSSLAAAISGMLSIILVPSPPLDVHTTIIGGGSH</sequence>
<evidence type="ECO:0000256" key="6">
    <source>
        <dbReference type="ARBA" id="ARBA00022989"/>
    </source>
</evidence>
<dbReference type="PANTHER" id="PTHR19432:SF70">
    <property type="entry name" value="SUCROSE TRANSPORT PROTEIN SUC1-RELATED"/>
    <property type="match status" value="1"/>
</dbReference>
<gene>
    <name evidence="9" type="primary">SUT1_5</name>
    <name evidence="9" type="ORF">PIB30_047123</name>
</gene>
<evidence type="ECO:0000256" key="5">
    <source>
        <dbReference type="ARBA" id="ARBA00022847"/>
    </source>
</evidence>
<feature type="transmembrane region" description="Helical" evidence="8">
    <location>
        <begin position="30"/>
        <end position="50"/>
    </location>
</feature>
<proteinExistence type="predicted"/>
<organism evidence="9 10">
    <name type="scientific">Stylosanthes scabra</name>
    <dbReference type="NCBI Taxonomy" id="79078"/>
    <lineage>
        <taxon>Eukaryota</taxon>
        <taxon>Viridiplantae</taxon>
        <taxon>Streptophyta</taxon>
        <taxon>Embryophyta</taxon>
        <taxon>Tracheophyta</taxon>
        <taxon>Spermatophyta</taxon>
        <taxon>Magnoliopsida</taxon>
        <taxon>eudicotyledons</taxon>
        <taxon>Gunneridae</taxon>
        <taxon>Pentapetalae</taxon>
        <taxon>rosids</taxon>
        <taxon>fabids</taxon>
        <taxon>Fabales</taxon>
        <taxon>Fabaceae</taxon>
        <taxon>Papilionoideae</taxon>
        <taxon>50 kb inversion clade</taxon>
        <taxon>dalbergioids sensu lato</taxon>
        <taxon>Dalbergieae</taxon>
        <taxon>Pterocarpus clade</taxon>
        <taxon>Stylosanthes</taxon>
    </lineage>
</organism>
<evidence type="ECO:0000256" key="4">
    <source>
        <dbReference type="ARBA" id="ARBA00022692"/>
    </source>
</evidence>
<evidence type="ECO:0000256" key="2">
    <source>
        <dbReference type="ARBA" id="ARBA00022448"/>
    </source>
</evidence>
<comment type="subcellular location">
    <subcellularLocation>
        <location evidence="1">Membrane</location>
        <topology evidence="1">Multi-pass membrane protein</topology>
    </subcellularLocation>
</comment>
<feature type="transmembrane region" description="Helical" evidence="8">
    <location>
        <begin position="111"/>
        <end position="132"/>
    </location>
</feature>
<name>A0ABU6TIL0_9FABA</name>
<feature type="transmembrane region" description="Helical" evidence="8">
    <location>
        <begin position="144"/>
        <end position="165"/>
    </location>
</feature>
<keyword evidence="3" id="KW-0762">Sugar transport</keyword>
<dbReference type="EMBL" id="JASCZI010090920">
    <property type="protein sequence ID" value="MED6147803.1"/>
    <property type="molecule type" value="Genomic_DNA"/>
</dbReference>
<keyword evidence="4 8" id="KW-0812">Transmembrane</keyword>
<evidence type="ECO:0000313" key="10">
    <source>
        <dbReference type="Proteomes" id="UP001341840"/>
    </source>
</evidence>
<keyword evidence="7 8" id="KW-0472">Membrane</keyword>
<evidence type="ECO:0000256" key="8">
    <source>
        <dbReference type="SAM" id="Phobius"/>
    </source>
</evidence>
<evidence type="ECO:0000256" key="3">
    <source>
        <dbReference type="ARBA" id="ARBA00022597"/>
    </source>
</evidence>